<evidence type="ECO:0000313" key="2">
    <source>
        <dbReference type="Proteomes" id="UP001056120"/>
    </source>
</evidence>
<name>A0ACB9JEU6_9ASTR</name>
<organism evidence="1 2">
    <name type="scientific">Smallanthus sonchifolius</name>
    <dbReference type="NCBI Taxonomy" id="185202"/>
    <lineage>
        <taxon>Eukaryota</taxon>
        <taxon>Viridiplantae</taxon>
        <taxon>Streptophyta</taxon>
        <taxon>Embryophyta</taxon>
        <taxon>Tracheophyta</taxon>
        <taxon>Spermatophyta</taxon>
        <taxon>Magnoliopsida</taxon>
        <taxon>eudicotyledons</taxon>
        <taxon>Gunneridae</taxon>
        <taxon>Pentapetalae</taxon>
        <taxon>asterids</taxon>
        <taxon>campanulids</taxon>
        <taxon>Asterales</taxon>
        <taxon>Asteraceae</taxon>
        <taxon>Asteroideae</taxon>
        <taxon>Heliantheae alliance</taxon>
        <taxon>Millerieae</taxon>
        <taxon>Smallanthus</taxon>
    </lineage>
</organism>
<gene>
    <name evidence="1" type="ORF">L1987_12693</name>
</gene>
<reference evidence="1 2" key="2">
    <citation type="journal article" date="2022" name="Mol. Ecol. Resour.">
        <title>The genomes of chicory, endive, great burdock and yacon provide insights into Asteraceae paleo-polyploidization history and plant inulin production.</title>
        <authorList>
            <person name="Fan W."/>
            <person name="Wang S."/>
            <person name="Wang H."/>
            <person name="Wang A."/>
            <person name="Jiang F."/>
            <person name="Liu H."/>
            <person name="Zhao H."/>
            <person name="Xu D."/>
            <person name="Zhang Y."/>
        </authorList>
    </citation>
    <scope>NUCLEOTIDE SEQUENCE [LARGE SCALE GENOMIC DNA]</scope>
    <source>
        <strain evidence="2">cv. Yunnan</strain>
        <tissue evidence="1">Leaves</tissue>
    </source>
</reference>
<proteinExistence type="predicted"/>
<protein>
    <submittedName>
        <fullName evidence="1">Uncharacterized protein</fullName>
    </submittedName>
</protein>
<reference evidence="2" key="1">
    <citation type="journal article" date="2022" name="Mol. Ecol. Resour.">
        <title>The genomes of chicory, endive, great burdock and yacon provide insights into Asteraceae palaeo-polyploidization history and plant inulin production.</title>
        <authorList>
            <person name="Fan W."/>
            <person name="Wang S."/>
            <person name="Wang H."/>
            <person name="Wang A."/>
            <person name="Jiang F."/>
            <person name="Liu H."/>
            <person name="Zhao H."/>
            <person name="Xu D."/>
            <person name="Zhang Y."/>
        </authorList>
    </citation>
    <scope>NUCLEOTIDE SEQUENCE [LARGE SCALE GENOMIC DNA]</scope>
    <source>
        <strain evidence="2">cv. Yunnan</strain>
    </source>
</reference>
<dbReference type="Proteomes" id="UP001056120">
    <property type="component" value="Linkage Group LG04"/>
</dbReference>
<sequence length="908" mass="105430">MPMKPILVLDIFDVWGIDFMGPFPNSFGNLYILVAVDYVSKWVEAIATKTNDHTKVCNFVQTNIFSRFGIPRVIISDGGSHFKNFKFGKLLKRYGVDHRIATPYHPQTSGQVEVSNRQIKDILQKTVRADRKDWSTKLTDALWAYRTAYKTPIGTTPYRLVYGKDCHLPVELAHRAFWAIKQVNVDYDVAGKERKLSLNELEELRSEAYDCASAYKDKMKAVHDAKLRKKEFEVGQRVWLYNSRLKFFPGKLKKSKEGVKYEATADVAYATELSVRLRWFSVRLRRVIFQTEASEAQRKATLLQRKLTLDRDFTQKVAGTMVRTKESHKGKEKAGESSSRSRSKRARNTIVLRERSEEESAHESEEELGPTIWKKPVRLSSFPYPQQKDLYMDKVKSPAGGFESLFTCEKQIHEPDFERYGVVNCFRRLGWEESLAFHYDGIDDVYGEAILEWMATLQRIEGDNPPQTTILRGTVNGKQADLSFQTIDKIAHFDSGAENNEPYEYVADDKLKAHMIQETMWENMIRALFVVDEGCDVFRLILRRDMLKPLPKLLLVFVTLNVVPRTGDKTKVRFYEVMVLHALLTGSPVMSSKHLIMWNIWESREERERMVIPHCRLLSKFLKWAKVLPRRPAVLKIKHKPYTLRSLQQGSWRYELTARTHVFTDTTTTRFLEELRSDVSEEEEMNLEDEEVGPTGPTMGTSGAGYGFEHGFGYSADYSQSFTELIEQARPASYPNWEEASRLMFDRQTQNLEEDRRYRRGMMWRQEEEINRNFRDNEEVRHYNDYHQGVPYSSHPAPTEWESLNPYDMGDTYQRYPQSHHSEWVAPYPTPDTSGQGSSGMAQGGLNNMRDMTQSLYESVFGQPLQQEPYDARPEAYWPYKPGNDDADDDEEEDEDEDEEQNSEDSFA</sequence>
<comment type="caution">
    <text evidence="1">The sequence shown here is derived from an EMBL/GenBank/DDBJ whole genome shotgun (WGS) entry which is preliminary data.</text>
</comment>
<dbReference type="EMBL" id="CM042021">
    <property type="protein sequence ID" value="KAI3818872.1"/>
    <property type="molecule type" value="Genomic_DNA"/>
</dbReference>
<keyword evidence="2" id="KW-1185">Reference proteome</keyword>
<accession>A0ACB9JEU6</accession>
<evidence type="ECO:0000313" key="1">
    <source>
        <dbReference type="EMBL" id="KAI3818872.1"/>
    </source>
</evidence>